<dbReference type="Gene3D" id="3.10.50.40">
    <property type="match status" value="1"/>
</dbReference>
<feature type="domain" description="PPIase FKBP-type" evidence="7">
    <location>
        <begin position="84"/>
        <end position="170"/>
    </location>
</feature>
<evidence type="ECO:0000256" key="1">
    <source>
        <dbReference type="ARBA" id="ARBA00000971"/>
    </source>
</evidence>
<feature type="chain" id="PRO_5045457333" description="Peptidyl-prolyl cis-trans isomerase" evidence="6">
    <location>
        <begin position="19"/>
        <end position="181"/>
    </location>
</feature>
<dbReference type="InterPro" id="IPR046357">
    <property type="entry name" value="PPIase_dom_sf"/>
</dbReference>
<evidence type="ECO:0000256" key="2">
    <source>
        <dbReference type="ARBA" id="ARBA00023110"/>
    </source>
</evidence>
<feature type="signal peptide" evidence="6">
    <location>
        <begin position="1"/>
        <end position="18"/>
    </location>
</feature>
<comment type="caution">
    <text evidence="8">The sequence shown here is derived from an EMBL/GenBank/DDBJ whole genome shotgun (WGS) entry which is preliminary data.</text>
</comment>
<reference evidence="9" key="1">
    <citation type="journal article" date="2019" name="Int. J. Syst. Evol. Microbiol.">
        <title>The Global Catalogue of Microorganisms (GCM) 10K type strain sequencing project: providing services to taxonomists for standard genome sequencing and annotation.</title>
        <authorList>
            <consortium name="The Broad Institute Genomics Platform"/>
            <consortium name="The Broad Institute Genome Sequencing Center for Infectious Disease"/>
            <person name="Wu L."/>
            <person name="Ma J."/>
        </authorList>
    </citation>
    <scope>NUCLEOTIDE SEQUENCE [LARGE SCALE GENOMIC DNA]</scope>
    <source>
        <strain evidence="9">CGMCC-1.15741</strain>
    </source>
</reference>
<evidence type="ECO:0000313" key="8">
    <source>
        <dbReference type="EMBL" id="MFC6199251.1"/>
    </source>
</evidence>
<dbReference type="Pfam" id="PF00254">
    <property type="entry name" value="FKBP_C"/>
    <property type="match status" value="1"/>
</dbReference>
<dbReference type="EC" id="5.2.1.8" evidence="5"/>
<sequence length="181" mass="19301">MKRILSSAALGSLALMMAACQPDGGTSTQARMEATPAENPADPWATYANPGWDHERAEVQKTDTGLEYIVLAAGPECAEGPTGSDRAFVHYEGRLDDGTVFDSSFSRGSATDFPADAVISGWTEALGMMCPGDDWMLYLPSELAYGDRAVGGKIKPGDSLIFRVVLLADIGEDEWTGEAFQ</sequence>
<comment type="similarity">
    <text evidence="5">Belongs to the FKBP-type PPIase family.</text>
</comment>
<name>A0ABW1SDE0_9PROT</name>
<dbReference type="RefSeq" id="WP_377380139.1">
    <property type="nucleotide sequence ID" value="NZ_JBHSSW010000028.1"/>
</dbReference>
<dbReference type="Proteomes" id="UP001596303">
    <property type="component" value="Unassembled WGS sequence"/>
</dbReference>
<evidence type="ECO:0000259" key="7">
    <source>
        <dbReference type="PROSITE" id="PS50059"/>
    </source>
</evidence>
<evidence type="ECO:0000256" key="4">
    <source>
        <dbReference type="PROSITE-ProRule" id="PRU00277"/>
    </source>
</evidence>
<dbReference type="PROSITE" id="PS51257">
    <property type="entry name" value="PROKAR_LIPOPROTEIN"/>
    <property type="match status" value="1"/>
</dbReference>
<dbReference type="EMBL" id="JBHSSW010000028">
    <property type="protein sequence ID" value="MFC6199251.1"/>
    <property type="molecule type" value="Genomic_DNA"/>
</dbReference>
<evidence type="ECO:0000256" key="6">
    <source>
        <dbReference type="SAM" id="SignalP"/>
    </source>
</evidence>
<dbReference type="InterPro" id="IPR001179">
    <property type="entry name" value="PPIase_FKBP_dom"/>
</dbReference>
<keyword evidence="6" id="KW-0732">Signal</keyword>
<evidence type="ECO:0000313" key="9">
    <source>
        <dbReference type="Proteomes" id="UP001596303"/>
    </source>
</evidence>
<dbReference type="InterPro" id="IPR044609">
    <property type="entry name" value="FKBP2/11"/>
</dbReference>
<keyword evidence="9" id="KW-1185">Reference proteome</keyword>
<protein>
    <recommendedName>
        <fullName evidence="5">Peptidyl-prolyl cis-trans isomerase</fullName>
        <ecNumber evidence="5">5.2.1.8</ecNumber>
    </recommendedName>
</protein>
<organism evidence="8 9">
    <name type="scientific">Ponticaulis profundi</name>
    <dbReference type="NCBI Taxonomy" id="2665222"/>
    <lineage>
        <taxon>Bacteria</taxon>
        <taxon>Pseudomonadati</taxon>
        <taxon>Pseudomonadota</taxon>
        <taxon>Alphaproteobacteria</taxon>
        <taxon>Hyphomonadales</taxon>
        <taxon>Hyphomonadaceae</taxon>
        <taxon>Ponticaulis</taxon>
    </lineage>
</organism>
<evidence type="ECO:0000256" key="5">
    <source>
        <dbReference type="RuleBase" id="RU003915"/>
    </source>
</evidence>
<dbReference type="PROSITE" id="PS50059">
    <property type="entry name" value="FKBP_PPIASE"/>
    <property type="match status" value="1"/>
</dbReference>
<accession>A0ABW1SDE0</accession>
<dbReference type="GO" id="GO:0003755">
    <property type="term" value="F:peptidyl-prolyl cis-trans isomerase activity"/>
    <property type="evidence" value="ECO:0007669"/>
    <property type="project" value="UniProtKB-EC"/>
</dbReference>
<comment type="catalytic activity">
    <reaction evidence="1 4 5">
        <text>[protein]-peptidylproline (omega=180) = [protein]-peptidylproline (omega=0)</text>
        <dbReference type="Rhea" id="RHEA:16237"/>
        <dbReference type="Rhea" id="RHEA-COMP:10747"/>
        <dbReference type="Rhea" id="RHEA-COMP:10748"/>
        <dbReference type="ChEBI" id="CHEBI:83833"/>
        <dbReference type="ChEBI" id="CHEBI:83834"/>
        <dbReference type="EC" id="5.2.1.8"/>
    </reaction>
</comment>
<gene>
    <name evidence="8" type="ORF">ACFQDM_14285</name>
</gene>
<evidence type="ECO:0000256" key="3">
    <source>
        <dbReference type="ARBA" id="ARBA00023235"/>
    </source>
</evidence>
<keyword evidence="2 4" id="KW-0697">Rotamase</keyword>
<keyword evidence="3 4" id="KW-0413">Isomerase</keyword>
<dbReference type="PANTHER" id="PTHR45779">
    <property type="entry name" value="PEPTIDYLPROLYL ISOMERASE"/>
    <property type="match status" value="1"/>
</dbReference>
<dbReference type="PANTHER" id="PTHR45779:SF7">
    <property type="entry name" value="PEPTIDYLPROLYL ISOMERASE"/>
    <property type="match status" value="1"/>
</dbReference>
<dbReference type="SUPFAM" id="SSF54534">
    <property type="entry name" value="FKBP-like"/>
    <property type="match status" value="1"/>
</dbReference>
<proteinExistence type="inferred from homology"/>